<dbReference type="NCBIfam" id="TIGR03423">
    <property type="entry name" value="pbp2_mrdA"/>
    <property type="match status" value="1"/>
</dbReference>
<evidence type="ECO:0000256" key="10">
    <source>
        <dbReference type="ARBA" id="ARBA00022984"/>
    </source>
</evidence>
<dbReference type="InterPro" id="IPR005311">
    <property type="entry name" value="PBP_dimer"/>
</dbReference>
<evidence type="ECO:0000256" key="4">
    <source>
        <dbReference type="ARBA" id="ARBA00022475"/>
    </source>
</evidence>
<dbReference type="InterPro" id="IPR012338">
    <property type="entry name" value="Beta-lactam/transpept-like"/>
</dbReference>
<dbReference type="PANTHER" id="PTHR30627">
    <property type="entry name" value="PEPTIDOGLYCAN D,D-TRANSPEPTIDASE"/>
    <property type="match status" value="1"/>
</dbReference>
<keyword evidence="16" id="KW-0121">Carboxypeptidase</keyword>
<proteinExistence type="inferred from homology"/>
<keyword evidence="13" id="KW-0961">Cell wall biogenesis/degradation</keyword>
<dbReference type="PANTHER" id="PTHR30627:SF2">
    <property type="entry name" value="PEPTIDOGLYCAN D,D-TRANSPEPTIDASE MRDA"/>
    <property type="match status" value="1"/>
</dbReference>
<keyword evidence="8 16" id="KW-0378">Hydrolase</keyword>
<evidence type="ECO:0000313" key="17">
    <source>
        <dbReference type="Proteomes" id="UP000216052"/>
    </source>
</evidence>
<keyword evidence="10" id="KW-0573">Peptidoglycan synthesis</keyword>
<evidence type="ECO:0000256" key="9">
    <source>
        <dbReference type="ARBA" id="ARBA00022960"/>
    </source>
</evidence>
<accession>A0ABZ3J6M7</accession>
<dbReference type="Pfam" id="PF00905">
    <property type="entry name" value="Transpeptidase"/>
    <property type="match status" value="1"/>
</dbReference>
<reference evidence="16" key="1">
    <citation type="submission" date="2024-05" db="EMBL/GenBank/DDBJ databases">
        <title>Isolation and characterization of Sporomusa carbonis sp. nov., a carboxydotrophic hydrogenogen in the genus of Sporomusa isolated from a charcoal burning pile.</title>
        <authorList>
            <person name="Boeer T."/>
            <person name="Rosenbaum F."/>
            <person name="Eysell L."/>
            <person name="Mueller V."/>
            <person name="Daniel R."/>
            <person name="Poehlein A."/>
        </authorList>
    </citation>
    <scope>NUCLEOTIDE SEQUENCE [LARGE SCALE GENOMIC DNA]</scope>
    <source>
        <strain evidence="16">DSM 3132</strain>
    </source>
</reference>
<dbReference type="EC" id="3.4.16.4" evidence="16"/>
<evidence type="ECO:0000256" key="11">
    <source>
        <dbReference type="ARBA" id="ARBA00022989"/>
    </source>
</evidence>
<protein>
    <submittedName>
        <fullName evidence="16">Peptidoglycan D,D-transpeptidase MrdA</fullName>
        <ecNumber evidence="16">3.4.16.4</ecNumber>
    </submittedName>
</protein>
<dbReference type="Pfam" id="PF03717">
    <property type="entry name" value="PBP_dimer"/>
    <property type="match status" value="1"/>
</dbReference>
<feature type="domain" description="Penicillin-binding protein transpeptidase" evidence="14">
    <location>
        <begin position="100"/>
        <end position="419"/>
    </location>
</feature>
<evidence type="ECO:0000256" key="12">
    <source>
        <dbReference type="ARBA" id="ARBA00023136"/>
    </source>
</evidence>
<dbReference type="Gene3D" id="3.90.1310.10">
    <property type="entry name" value="Penicillin-binding protein 2a (Domain 2)"/>
    <property type="match status" value="1"/>
</dbReference>
<dbReference type="InterPro" id="IPR001460">
    <property type="entry name" value="PCN-bd_Tpept"/>
</dbReference>
<keyword evidence="4" id="KW-1003">Cell membrane</keyword>
<name>A0ABZ3J6M7_SPOA4</name>
<sequence>MFPELEKKKSEGYHNGDLVGKSGLEKVYDKEIRGVNGGQQIEVDVEGKPTRVIGKKEPVLGNELVLTIDARIQKAAEKAMDDRLRYLQDKFGNPKAKAAAAVVMNPQTGEILALVSRPTFNPNKFNGGISTKDWQEINDNPFNPMQNRTINAEYPPGSSFKIVTGSAALESGKVAPDEKIFDSGTHWLVPKGNSHNAALGWIDFKVAMAKSDNVYFYELGNRLGIDLLEEWARKFGLGVPTGINLPGESEGLVANRKYKMKVYEEEWYLSETLDAAIGQGFQLMTPMQMVSLISQIANGGHRYRPYLVSKMLSPDGKVIKTYEPEELGRVNLSEKTLKTVREGLKEVISPNGTAGYMFENFPLQIAGKTSTAENPHGDDHGWFVAYGPYENPTLAVAVVVEQGGYGSDSAAPIARKIFEAAFNLPPQKDAADDYAEELAAKAATAAPTVK</sequence>
<gene>
    <name evidence="16" type="primary">mrdA_2</name>
    <name evidence="16" type="ORF">SPACI_038160</name>
</gene>
<keyword evidence="17" id="KW-1185">Reference proteome</keyword>
<dbReference type="GO" id="GO:0009002">
    <property type="term" value="F:serine-type D-Ala-D-Ala carboxypeptidase activity"/>
    <property type="evidence" value="ECO:0007669"/>
    <property type="project" value="UniProtKB-EC"/>
</dbReference>
<dbReference type="SUPFAM" id="SSF56601">
    <property type="entry name" value="beta-lactamase/transpeptidase-like"/>
    <property type="match status" value="1"/>
</dbReference>
<evidence type="ECO:0000256" key="13">
    <source>
        <dbReference type="ARBA" id="ARBA00023316"/>
    </source>
</evidence>
<dbReference type="EMBL" id="CP155571">
    <property type="protein sequence ID" value="XFO73709.1"/>
    <property type="molecule type" value="Genomic_DNA"/>
</dbReference>
<keyword evidence="12" id="KW-0472">Membrane</keyword>
<dbReference type="InterPro" id="IPR050515">
    <property type="entry name" value="Beta-lactam/transpept"/>
</dbReference>
<comment type="similarity">
    <text evidence="3">Belongs to the transpeptidase family.</text>
</comment>
<dbReference type="InterPro" id="IPR017790">
    <property type="entry name" value="Penicillin-binding_protein_2"/>
</dbReference>
<dbReference type="SUPFAM" id="SSF56519">
    <property type="entry name" value="Penicillin binding protein dimerisation domain"/>
    <property type="match status" value="1"/>
</dbReference>
<evidence type="ECO:0000256" key="6">
    <source>
        <dbReference type="ARBA" id="ARBA00022670"/>
    </source>
</evidence>
<organism evidence="16 17">
    <name type="scientific">Sporomusa acidovorans (strain ATCC 49682 / DSM 3132 / Mol)</name>
    <dbReference type="NCBI Taxonomy" id="1123286"/>
    <lineage>
        <taxon>Bacteria</taxon>
        <taxon>Bacillati</taxon>
        <taxon>Bacillota</taxon>
        <taxon>Negativicutes</taxon>
        <taxon>Selenomonadales</taxon>
        <taxon>Sporomusaceae</taxon>
        <taxon>Sporomusa</taxon>
    </lineage>
</organism>
<evidence type="ECO:0000256" key="5">
    <source>
        <dbReference type="ARBA" id="ARBA00022519"/>
    </source>
</evidence>
<keyword evidence="11" id="KW-1133">Transmembrane helix</keyword>
<evidence type="ECO:0000259" key="14">
    <source>
        <dbReference type="Pfam" id="PF00905"/>
    </source>
</evidence>
<keyword evidence="9" id="KW-0133">Cell shape</keyword>
<keyword evidence="6" id="KW-0645">Protease</keyword>
<evidence type="ECO:0000256" key="2">
    <source>
        <dbReference type="ARBA" id="ARBA00004236"/>
    </source>
</evidence>
<dbReference type="InterPro" id="IPR036138">
    <property type="entry name" value="PBP_dimer_sf"/>
</dbReference>
<feature type="domain" description="Penicillin-binding protein dimerisation" evidence="15">
    <location>
        <begin position="4"/>
        <end position="52"/>
    </location>
</feature>
<evidence type="ECO:0000259" key="15">
    <source>
        <dbReference type="Pfam" id="PF03717"/>
    </source>
</evidence>
<evidence type="ECO:0000313" key="16">
    <source>
        <dbReference type="EMBL" id="XFO73709.1"/>
    </source>
</evidence>
<dbReference type="Proteomes" id="UP000216052">
    <property type="component" value="Chromosome"/>
</dbReference>
<keyword evidence="7" id="KW-0812">Transmembrane</keyword>
<evidence type="ECO:0000256" key="7">
    <source>
        <dbReference type="ARBA" id="ARBA00022692"/>
    </source>
</evidence>
<keyword evidence="5" id="KW-0997">Cell inner membrane</keyword>
<comment type="subcellular location">
    <subcellularLocation>
        <location evidence="2">Cell membrane</location>
    </subcellularLocation>
    <subcellularLocation>
        <location evidence="1">Membrane</location>
        <topology evidence="1">Single-pass membrane protein</topology>
    </subcellularLocation>
</comment>
<evidence type="ECO:0000256" key="1">
    <source>
        <dbReference type="ARBA" id="ARBA00004167"/>
    </source>
</evidence>
<dbReference type="Gene3D" id="3.40.710.10">
    <property type="entry name" value="DD-peptidase/beta-lactamase superfamily"/>
    <property type="match status" value="1"/>
</dbReference>
<evidence type="ECO:0000256" key="8">
    <source>
        <dbReference type="ARBA" id="ARBA00022801"/>
    </source>
</evidence>
<evidence type="ECO:0000256" key="3">
    <source>
        <dbReference type="ARBA" id="ARBA00007171"/>
    </source>
</evidence>